<dbReference type="EMBL" id="JAGKQH010000014">
    <property type="protein sequence ID" value="KAG6581858.1"/>
    <property type="molecule type" value="Genomic_DNA"/>
</dbReference>
<organism evidence="1 2">
    <name type="scientific">Cucurbita argyrosperma subsp. sororia</name>
    <dbReference type="NCBI Taxonomy" id="37648"/>
    <lineage>
        <taxon>Eukaryota</taxon>
        <taxon>Viridiplantae</taxon>
        <taxon>Streptophyta</taxon>
        <taxon>Embryophyta</taxon>
        <taxon>Tracheophyta</taxon>
        <taxon>Spermatophyta</taxon>
        <taxon>Magnoliopsida</taxon>
        <taxon>eudicotyledons</taxon>
        <taxon>Gunneridae</taxon>
        <taxon>Pentapetalae</taxon>
        <taxon>rosids</taxon>
        <taxon>fabids</taxon>
        <taxon>Cucurbitales</taxon>
        <taxon>Cucurbitaceae</taxon>
        <taxon>Cucurbiteae</taxon>
        <taxon>Cucurbita</taxon>
    </lineage>
</organism>
<evidence type="ECO:0000313" key="2">
    <source>
        <dbReference type="Proteomes" id="UP000685013"/>
    </source>
</evidence>
<keyword evidence="2" id="KW-1185">Reference proteome</keyword>
<name>A0AAV6MHV4_9ROSI</name>
<evidence type="ECO:0000313" key="1">
    <source>
        <dbReference type="EMBL" id="KAG6581858.1"/>
    </source>
</evidence>
<reference evidence="1 2" key="1">
    <citation type="journal article" date="2021" name="Hortic Res">
        <title>The domestication of Cucurbita argyrosperma as revealed by the genome of its wild relative.</title>
        <authorList>
            <person name="Barrera-Redondo J."/>
            <person name="Sanchez-de la Vega G."/>
            <person name="Aguirre-Liguori J.A."/>
            <person name="Castellanos-Morales G."/>
            <person name="Gutierrez-Guerrero Y.T."/>
            <person name="Aguirre-Dugua X."/>
            <person name="Aguirre-Planter E."/>
            <person name="Tenaillon M.I."/>
            <person name="Lira-Saade R."/>
            <person name="Eguiarte L.E."/>
        </authorList>
    </citation>
    <scope>NUCLEOTIDE SEQUENCE [LARGE SCALE GENOMIC DNA]</scope>
    <source>
        <strain evidence="1">JBR-2021</strain>
    </source>
</reference>
<sequence length="96" mass="10814">MGTMTVMRNGEWTPRGGPAARRVSGDLVDLGAGFCVKGLTRASWLLSCHCLCSCFAQWRFLVQNELRNHLCISIMHMFFWVWSSFMSLSSSGNICF</sequence>
<comment type="caution">
    <text evidence="1">The sequence shown here is derived from an EMBL/GenBank/DDBJ whole genome shotgun (WGS) entry which is preliminary data.</text>
</comment>
<dbReference type="Proteomes" id="UP000685013">
    <property type="component" value="Chromosome 14"/>
</dbReference>
<accession>A0AAV6MHV4</accession>
<feature type="non-terminal residue" evidence="1">
    <location>
        <position position="1"/>
    </location>
</feature>
<dbReference type="AlphaFoldDB" id="A0AAV6MHV4"/>
<protein>
    <submittedName>
        <fullName evidence="1">Uncharacterized protein</fullName>
    </submittedName>
</protein>
<proteinExistence type="predicted"/>
<gene>
    <name evidence="1" type="ORF">SDJN03_21860</name>
</gene>